<dbReference type="Proteomes" id="UP000677234">
    <property type="component" value="Chromosome"/>
</dbReference>
<dbReference type="Gene3D" id="3.10.180.10">
    <property type="entry name" value="2,3-Dihydroxybiphenyl 1,2-Dioxygenase, domain 1"/>
    <property type="match status" value="1"/>
</dbReference>
<dbReference type="PANTHER" id="PTHR41294:SF1">
    <property type="entry name" value="CADMIUM-INDUCED PROTEIN CADI"/>
    <property type="match status" value="1"/>
</dbReference>
<protein>
    <submittedName>
        <fullName evidence="2">VOC family protein</fullName>
    </submittedName>
</protein>
<dbReference type="EMBL" id="CP073708">
    <property type="protein sequence ID" value="QUO41598.1"/>
    <property type="molecule type" value="Genomic_DNA"/>
</dbReference>
<dbReference type="InterPro" id="IPR037523">
    <property type="entry name" value="VOC_core"/>
</dbReference>
<feature type="domain" description="VOC" evidence="1">
    <location>
        <begin position="2"/>
        <end position="119"/>
    </location>
</feature>
<evidence type="ECO:0000313" key="4">
    <source>
        <dbReference type="Proteomes" id="UP000595847"/>
    </source>
</evidence>
<dbReference type="AlphaFoldDB" id="A0A7T5EKY6"/>
<dbReference type="KEGG" id="bcop:JD108_00450"/>
<name>A0A7T5EKY6_9BACL</name>
<dbReference type="Proteomes" id="UP000595847">
    <property type="component" value="Chromosome"/>
</dbReference>
<dbReference type="EMBL" id="CP066308">
    <property type="protein sequence ID" value="QQE74516.1"/>
    <property type="molecule type" value="Genomic_DNA"/>
</dbReference>
<dbReference type="GO" id="GO:0046686">
    <property type="term" value="P:response to cadmium ion"/>
    <property type="evidence" value="ECO:0007669"/>
    <property type="project" value="TreeGrafter"/>
</dbReference>
<dbReference type="Pfam" id="PF00903">
    <property type="entry name" value="Glyoxalase"/>
    <property type="match status" value="1"/>
</dbReference>
<dbReference type="RefSeq" id="WP_198828094.1">
    <property type="nucleotide sequence ID" value="NZ_CP066308.1"/>
</dbReference>
<dbReference type="InterPro" id="IPR004360">
    <property type="entry name" value="Glyas_Fos-R_dOase_dom"/>
</dbReference>
<proteinExistence type="predicted"/>
<dbReference type="SUPFAM" id="SSF54593">
    <property type="entry name" value="Glyoxalase/Bleomycin resistance protein/Dihydroxybiphenyl dioxygenase"/>
    <property type="match status" value="1"/>
</dbReference>
<reference evidence="2 4" key="1">
    <citation type="submission" date="2020-12" db="EMBL/GenBank/DDBJ databases">
        <title>strain FJAT-54423T represents a novel species of the genus Brevibacillus.</title>
        <authorList>
            <person name="Tang R."/>
        </authorList>
    </citation>
    <scope>NUCLEOTIDE SEQUENCE [LARGE SCALE GENOMIC DNA]</scope>
    <source>
        <strain evidence="2 4">FJAT-54423</strain>
    </source>
</reference>
<dbReference type="InterPro" id="IPR049789">
    <property type="entry name" value="ArsI/CadI-like"/>
</dbReference>
<dbReference type="PANTHER" id="PTHR41294">
    <property type="entry name" value="CADMIUM-INDUCED PROTEIN CADI"/>
    <property type="match status" value="1"/>
</dbReference>
<evidence type="ECO:0000259" key="1">
    <source>
        <dbReference type="PROSITE" id="PS51819"/>
    </source>
</evidence>
<gene>
    <name evidence="2" type="ORF">JD108_00450</name>
    <name evidence="3" type="ORF">KDJ56_00450</name>
</gene>
<reference evidence="3" key="2">
    <citation type="submission" date="2021-04" db="EMBL/GenBank/DDBJ databases">
        <title>Brevibacillus composti FJAT-54423, complete genome.</title>
        <authorList>
            <person name="Tang R."/>
        </authorList>
    </citation>
    <scope>NUCLEOTIDE SEQUENCE</scope>
    <source>
        <strain evidence="3">FJAT-54424</strain>
    </source>
</reference>
<dbReference type="InterPro" id="IPR052393">
    <property type="entry name" value="Cadmium-induced_rsp"/>
</dbReference>
<organism evidence="2 4">
    <name type="scientific">Brevibacillus composti</name>
    <dbReference type="NCBI Taxonomy" id="2796470"/>
    <lineage>
        <taxon>Bacteria</taxon>
        <taxon>Bacillati</taxon>
        <taxon>Bacillota</taxon>
        <taxon>Bacilli</taxon>
        <taxon>Bacillales</taxon>
        <taxon>Paenibacillaceae</taxon>
        <taxon>Brevibacillus</taxon>
    </lineage>
</organism>
<dbReference type="PROSITE" id="PS51819">
    <property type="entry name" value="VOC"/>
    <property type="match status" value="1"/>
</dbReference>
<evidence type="ECO:0000313" key="5">
    <source>
        <dbReference type="Proteomes" id="UP000677234"/>
    </source>
</evidence>
<evidence type="ECO:0000313" key="3">
    <source>
        <dbReference type="EMBL" id="QUO41598.1"/>
    </source>
</evidence>
<evidence type="ECO:0000313" key="2">
    <source>
        <dbReference type="EMBL" id="QQE74516.1"/>
    </source>
</evidence>
<keyword evidence="5" id="KW-1185">Reference proteome</keyword>
<dbReference type="NCBIfam" id="NF041414">
    <property type="entry name" value="ArsI_CadI_VOC"/>
    <property type="match status" value="1"/>
</dbReference>
<sequence>MKNVHLGLNCTSLENSLAFYTKLFGVQPVKAKPDYAKFQVDAVRLLFTLNAAADVQGNQVNHFGFQVDQQEDLASHRRRLIEAGLSIAAEEADTTCCYAVQDKFWVVDPDGNEWEFFYTKEDADVHSLKARTCC</sequence>
<accession>A0A7T5EKY6</accession>
<dbReference type="InterPro" id="IPR029068">
    <property type="entry name" value="Glyas_Bleomycin-R_OHBP_Dase"/>
</dbReference>